<keyword evidence="6" id="KW-0067">ATP-binding</keyword>
<evidence type="ECO:0000256" key="7">
    <source>
        <dbReference type="ARBA" id="ARBA00023012"/>
    </source>
</evidence>
<dbReference type="PANTHER" id="PTHR43065">
    <property type="entry name" value="SENSOR HISTIDINE KINASE"/>
    <property type="match status" value="1"/>
</dbReference>
<dbReference type="GO" id="GO:0000160">
    <property type="term" value="P:phosphorelay signal transduction system"/>
    <property type="evidence" value="ECO:0007669"/>
    <property type="project" value="UniProtKB-KW"/>
</dbReference>
<accession>A0A5S9M636</accession>
<evidence type="ECO:0000313" key="9">
    <source>
        <dbReference type="EMBL" id="BBP88977.1"/>
    </source>
</evidence>
<evidence type="ECO:0000256" key="6">
    <source>
        <dbReference type="ARBA" id="ARBA00022840"/>
    </source>
</evidence>
<dbReference type="InterPro" id="IPR036890">
    <property type="entry name" value="HATPase_C_sf"/>
</dbReference>
<dbReference type="EC" id="2.7.13.3" evidence="2"/>
<dbReference type="Proteomes" id="UP000464658">
    <property type="component" value="Chromosome"/>
</dbReference>
<dbReference type="EMBL" id="AP021906">
    <property type="protein sequence ID" value="BBP88977.1"/>
    <property type="molecule type" value="Genomic_DNA"/>
</dbReference>
<feature type="domain" description="Histidine kinase" evidence="8">
    <location>
        <begin position="1"/>
        <end position="73"/>
    </location>
</feature>
<dbReference type="PANTHER" id="PTHR43065:SF46">
    <property type="entry name" value="C4-DICARBOXYLATE TRANSPORT SENSOR PROTEIN DCTB"/>
    <property type="match status" value="1"/>
</dbReference>
<comment type="catalytic activity">
    <reaction evidence="1">
        <text>ATP + protein L-histidine = ADP + protein N-phospho-L-histidine.</text>
        <dbReference type="EC" id="2.7.13.3"/>
    </reaction>
</comment>
<keyword evidence="3" id="KW-0808">Transferase</keyword>
<gene>
    <name evidence="9" type="ORF">BsIDN1_25950</name>
</gene>
<evidence type="ECO:0000256" key="2">
    <source>
        <dbReference type="ARBA" id="ARBA00012438"/>
    </source>
</evidence>
<dbReference type="PRINTS" id="PR00344">
    <property type="entry name" value="BCTRLSENSOR"/>
</dbReference>
<protein>
    <recommendedName>
        <fullName evidence="2">histidine kinase</fullName>
        <ecNumber evidence="2">2.7.13.3</ecNumber>
    </recommendedName>
</protein>
<name>A0A5S9M636_BACIA</name>
<dbReference type="SMART" id="SM00387">
    <property type="entry name" value="HATPase_c"/>
    <property type="match status" value="1"/>
</dbReference>
<dbReference type="Gene3D" id="3.30.565.10">
    <property type="entry name" value="Histidine kinase-like ATPase, C-terminal domain"/>
    <property type="match status" value="1"/>
</dbReference>
<dbReference type="InterPro" id="IPR005467">
    <property type="entry name" value="His_kinase_dom"/>
</dbReference>
<reference evidence="9 10" key="1">
    <citation type="submission" date="2019-12" db="EMBL/GenBank/DDBJ databases">
        <title>Full genome sequence of a Bacillus safensis strain isolated from commercially available natto in Indonesia.</title>
        <authorList>
            <person name="Yoshida M."/>
            <person name="Uomi M."/>
            <person name="Waturangi D."/>
            <person name="Ekaputri J.J."/>
            <person name="Setiamarga D.H.E."/>
        </authorList>
    </citation>
    <scope>NUCLEOTIDE SEQUENCE [LARGE SCALE GENOMIC DNA]</scope>
    <source>
        <strain evidence="9 10">IDN1</strain>
    </source>
</reference>
<dbReference type="InterPro" id="IPR004358">
    <property type="entry name" value="Sig_transdc_His_kin-like_C"/>
</dbReference>
<dbReference type="InterPro" id="IPR003594">
    <property type="entry name" value="HATPase_dom"/>
</dbReference>
<evidence type="ECO:0000256" key="1">
    <source>
        <dbReference type="ARBA" id="ARBA00000085"/>
    </source>
</evidence>
<evidence type="ECO:0000256" key="4">
    <source>
        <dbReference type="ARBA" id="ARBA00022741"/>
    </source>
</evidence>
<sequence length="84" mass="9571">MNEWKITIQDEGKGMSEEDIQKIYDPFFSTKTEGTGLGLTICAAILKDHHGRMDVVSELGKGTAFHIYLPVWQKKCRQQQGERT</sequence>
<evidence type="ECO:0000313" key="10">
    <source>
        <dbReference type="Proteomes" id="UP000464658"/>
    </source>
</evidence>
<organism evidence="9 10">
    <name type="scientific">Bacillus safensis</name>
    <dbReference type="NCBI Taxonomy" id="561879"/>
    <lineage>
        <taxon>Bacteria</taxon>
        <taxon>Bacillati</taxon>
        <taxon>Bacillota</taxon>
        <taxon>Bacilli</taxon>
        <taxon>Bacillales</taxon>
        <taxon>Bacillaceae</taxon>
        <taxon>Bacillus</taxon>
    </lineage>
</organism>
<evidence type="ECO:0000256" key="3">
    <source>
        <dbReference type="ARBA" id="ARBA00022679"/>
    </source>
</evidence>
<keyword evidence="5" id="KW-0418">Kinase</keyword>
<proteinExistence type="predicted"/>
<dbReference type="GO" id="GO:0005524">
    <property type="term" value="F:ATP binding"/>
    <property type="evidence" value="ECO:0007669"/>
    <property type="project" value="UniProtKB-KW"/>
</dbReference>
<evidence type="ECO:0000256" key="5">
    <source>
        <dbReference type="ARBA" id="ARBA00022777"/>
    </source>
</evidence>
<evidence type="ECO:0000259" key="8">
    <source>
        <dbReference type="PROSITE" id="PS50109"/>
    </source>
</evidence>
<dbReference type="Pfam" id="PF02518">
    <property type="entry name" value="HATPase_c"/>
    <property type="match status" value="1"/>
</dbReference>
<dbReference type="AlphaFoldDB" id="A0A5S9M636"/>
<dbReference type="PROSITE" id="PS50109">
    <property type="entry name" value="HIS_KIN"/>
    <property type="match status" value="1"/>
</dbReference>
<keyword evidence="7" id="KW-0902">Two-component regulatory system</keyword>
<dbReference type="GO" id="GO:0004673">
    <property type="term" value="F:protein histidine kinase activity"/>
    <property type="evidence" value="ECO:0007669"/>
    <property type="project" value="UniProtKB-EC"/>
</dbReference>
<keyword evidence="4" id="KW-0547">Nucleotide-binding</keyword>
<dbReference type="SUPFAM" id="SSF55874">
    <property type="entry name" value="ATPase domain of HSP90 chaperone/DNA topoisomerase II/histidine kinase"/>
    <property type="match status" value="1"/>
</dbReference>